<dbReference type="EMBL" id="CAWUON010000045">
    <property type="protein sequence ID" value="CAK7269259.1"/>
    <property type="molecule type" value="Genomic_DNA"/>
</dbReference>
<protein>
    <recommendedName>
        <fullName evidence="3">Vps72/YL1 C-terminal domain-containing protein</fullName>
    </recommendedName>
</protein>
<gene>
    <name evidence="4" type="ORF">SEPCBS119000_003478</name>
</gene>
<reference evidence="4 5" key="1">
    <citation type="submission" date="2024-01" db="EMBL/GenBank/DDBJ databases">
        <authorList>
            <person name="Allen C."/>
            <person name="Tagirdzhanova G."/>
        </authorList>
    </citation>
    <scope>NUCLEOTIDE SEQUENCE [LARGE SCALE GENOMIC DNA]</scope>
    <source>
        <strain evidence="4 5">CBS 119000</strain>
    </source>
</reference>
<dbReference type="PANTHER" id="PTHR13275">
    <property type="entry name" value="YL-1 PROTEIN TRANSCRIPTION FACTOR-LIKE 1"/>
    <property type="match status" value="1"/>
</dbReference>
<dbReference type="Pfam" id="PF05764">
    <property type="entry name" value="YL1"/>
    <property type="match status" value="2"/>
</dbReference>
<feature type="compositionally biased region" description="Acidic residues" evidence="2">
    <location>
        <begin position="76"/>
        <end position="87"/>
    </location>
</feature>
<feature type="region of interest" description="Disordered" evidence="2">
    <location>
        <begin position="415"/>
        <end position="449"/>
    </location>
</feature>
<feature type="region of interest" description="Disordered" evidence="2">
    <location>
        <begin position="848"/>
        <end position="944"/>
    </location>
</feature>
<feature type="region of interest" description="Disordered" evidence="2">
    <location>
        <begin position="649"/>
        <end position="700"/>
    </location>
</feature>
<feature type="compositionally biased region" description="Basic residues" evidence="2">
    <location>
        <begin position="176"/>
        <end position="186"/>
    </location>
</feature>
<accession>A0ABP0DLW5</accession>
<evidence type="ECO:0000259" key="3">
    <source>
        <dbReference type="SMART" id="SM00993"/>
    </source>
</evidence>
<dbReference type="Proteomes" id="UP001642502">
    <property type="component" value="Unassembled WGS sequence"/>
</dbReference>
<evidence type="ECO:0000313" key="4">
    <source>
        <dbReference type="EMBL" id="CAK7269259.1"/>
    </source>
</evidence>
<feature type="region of interest" description="Disordered" evidence="2">
    <location>
        <begin position="539"/>
        <end position="562"/>
    </location>
</feature>
<dbReference type="Pfam" id="PF08265">
    <property type="entry name" value="YL1_C"/>
    <property type="match status" value="1"/>
</dbReference>
<evidence type="ECO:0000313" key="5">
    <source>
        <dbReference type="Proteomes" id="UP001642502"/>
    </source>
</evidence>
<feature type="compositionally biased region" description="Basic and acidic residues" evidence="2">
    <location>
        <begin position="686"/>
        <end position="700"/>
    </location>
</feature>
<feature type="compositionally biased region" description="Acidic residues" evidence="2">
    <location>
        <begin position="99"/>
        <end position="118"/>
    </location>
</feature>
<feature type="compositionally biased region" description="Basic and acidic residues" evidence="2">
    <location>
        <begin position="417"/>
        <end position="435"/>
    </location>
</feature>
<feature type="compositionally biased region" description="Low complexity" evidence="2">
    <location>
        <begin position="931"/>
        <end position="944"/>
    </location>
</feature>
<evidence type="ECO:0000256" key="2">
    <source>
        <dbReference type="SAM" id="MobiDB-lite"/>
    </source>
</evidence>
<feature type="compositionally biased region" description="Polar residues" evidence="2">
    <location>
        <begin position="649"/>
        <end position="662"/>
    </location>
</feature>
<feature type="domain" description="Vps72/YL1 C-terminal" evidence="3">
    <location>
        <begin position="771"/>
        <end position="800"/>
    </location>
</feature>
<feature type="compositionally biased region" description="Basic and acidic residues" evidence="2">
    <location>
        <begin position="872"/>
        <end position="894"/>
    </location>
</feature>
<dbReference type="SMART" id="SM00993">
    <property type="entry name" value="YL1_C"/>
    <property type="match status" value="1"/>
</dbReference>
<feature type="compositionally biased region" description="Polar residues" evidence="2">
    <location>
        <begin position="259"/>
        <end position="272"/>
    </location>
</feature>
<feature type="compositionally biased region" description="Low complexity" evidence="2">
    <location>
        <begin position="1"/>
        <end position="14"/>
    </location>
</feature>
<feature type="region of interest" description="Disordered" evidence="2">
    <location>
        <begin position="977"/>
        <end position="1011"/>
    </location>
</feature>
<feature type="region of interest" description="Disordered" evidence="2">
    <location>
        <begin position="76"/>
        <end position="277"/>
    </location>
</feature>
<proteinExistence type="inferred from homology"/>
<feature type="region of interest" description="Disordered" evidence="2">
    <location>
        <begin position="1"/>
        <end position="47"/>
    </location>
</feature>
<comment type="similarity">
    <text evidence="1">Belongs to the VPS72/YL1 family.</text>
</comment>
<feature type="compositionally biased region" description="Low complexity" evidence="2">
    <location>
        <begin position="895"/>
        <end position="915"/>
    </location>
</feature>
<evidence type="ECO:0000256" key="1">
    <source>
        <dbReference type="ARBA" id="ARBA00006832"/>
    </source>
</evidence>
<dbReference type="InterPro" id="IPR046757">
    <property type="entry name" value="YL1_N"/>
</dbReference>
<name>A0ABP0DLW5_9PEZI</name>
<sequence>MANPHSHSDLSNPSDSDDSEGDKSDTGSPPKAVEWLATGRAKRATAGNRMKSLIASIAASSDQFNSGAGAGADADDLELLFAEDGDDSGWSLDEHQDGSDDDGEEAENEDEDEDEDGADGASKRGAGRQRHASRGGDDDDDMHMDTSDDDDEDDQEGGAGVDELAGERELEQKEHEKRRKAQKRKAQAAIPARFRKKVRIHQPHEPTGKATPGSDRSTPSRVATPAPQAYQPPPPRKKKKSERTSWLPTAAEAPIRASSRATTRISKEQLYQQMAERERRRERQLLIMAKKAARDEANKKPPMTQAQRLAEAAVVEEANSRSLNTWEEAEKQREADRAAKLAAMYNRTLEGPVVTFWSGIVELTAEGLLQSHMGRMVAMEEKAPRKKRLTAAEKAAAAELAAAELAATQKAVSVEEVEGKEKTKELSLQDSKESEFTSADGGASNDVAANRNDALNQPQDVAAHATEAPIPHPQPQSAAVQVEFAIESHIAPPIPLKGDTVSARPAANVPAPLTAPVIASGNVLVAKNTPEATDVAMNDAPPSAEGQPSVTELPPIPSDRNISPITADPTAILQRAPKAAESQAAKTTTPIVPASNQQAFLPGEQAQSTVLPVASPSVPTPVHTATLAGNPMAPPPLPHPSVAVTAPYSVSGQQGASTSRASGTLGDSVATASSGFLPPGAGITTPDHDAQAAESAKTETEWMPKANAVDGNTANGTAADTAAALPADSRITRSCIVLQNFDEDAVEDKQVQMQILFGRRMSKIPKPSHAPLCNITGHRSRYRDVETGLTFYNAFAYKQIRKLCNGEMRWSSLAGAWVGSGTPIPAAAGVPDGFVDPTKLPARETAADLAAANSKDGAEQDDKQPGTSKASGESEKDVTPADSALDKPKIEPAEAHSTAPAAPVASATSPVAEAAPDADKGQQSVAGASPTAADDSPLTSSTSAAASVLGKDAVALAPAPVAPPASVPAETAALPAAAVVSSHAGATEQPASAEISASLVMKGDVTPAPNL</sequence>
<keyword evidence="5" id="KW-1185">Reference proteome</keyword>
<feature type="compositionally biased region" description="Basic and acidic residues" evidence="2">
    <location>
        <begin position="165"/>
        <end position="175"/>
    </location>
</feature>
<organism evidence="4 5">
    <name type="scientific">Sporothrix epigloea</name>
    <dbReference type="NCBI Taxonomy" id="1892477"/>
    <lineage>
        <taxon>Eukaryota</taxon>
        <taxon>Fungi</taxon>
        <taxon>Dikarya</taxon>
        <taxon>Ascomycota</taxon>
        <taxon>Pezizomycotina</taxon>
        <taxon>Sordariomycetes</taxon>
        <taxon>Sordariomycetidae</taxon>
        <taxon>Ophiostomatales</taxon>
        <taxon>Ophiostomataceae</taxon>
        <taxon>Sporothrix</taxon>
    </lineage>
</organism>
<feature type="compositionally biased region" description="Acidic residues" evidence="2">
    <location>
        <begin position="137"/>
        <end position="156"/>
    </location>
</feature>
<dbReference type="InterPro" id="IPR013272">
    <property type="entry name" value="Vps72/YL1_C"/>
</dbReference>
<comment type="caution">
    <text evidence="4">The sequence shown here is derived from an EMBL/GenBank/DDBJ whole genome shotgun (WGS) entry which is preliminary data.</text>
</comment>
<dbReference type="PANTHER" id="PTHR13275:SF4">
    <property type="entry name" value="VACUOLAR PROTEIN SORTING-ASSOCIATED PROTEIN 72 HOMOLOG"/>
    <property type="match status" value="1"/>
</dbReference>